<dbReference type="PANTHER" id="PTHR12215:SF10">
    <property type="entry name" value="L-AMINOADIPATE-SEMIALDEHYDE DEHYDROGENASE-PHOSPHOPANTETHEINYL TRANSFERASE"/>
    <property type="match status" value="1"/>
</dbReference>
<evidence type="ECO:0000259" key="3">
    <source>
        <dbReference type="Pfam" id="PF01648"/>
    </source>
</evidence>
<reference evidence="5 6" key="1">
    <citation type="journal article" date="2024" name="Science">
        <title>Giant polyketide synthase enzymes in the biosynthesis of giant marine polyether toxins.</title>
        <authorList>
            <person name="Fallon T.R."/>
            <person name="Shende V.V."/>
            <person name="Wierzbicki I.H."/>
            <person name="Pendleton A.L."/>
            <person name="Watervoot N.F."/>
            <person name="Auber R.P."/>
            <person name="Gonzalez D.J."/>
            <person name="Wisecaver J.H."/>
            <person name="Moore B.S."/>
        </authorList>
    </citation>
    <scope>NUCLEOTIDE SEQUENCE [LARGE SCALE GENOMIC DNA]</scope>
    <source>
        <strain evidence="5 6">12B1</strain>
    </source>
</reference>
<accession>A0AB34IFU3</accession>
<dbReference type="EC" id="2.7.8.7" evidence="1"/>
<dbReference type="PANTHER" id="PTHR12215">
    <property type="entry name" value="PHOSPHOPANTETHEINE TRANSFERASE"/>
    <property type="match status" value="1"/>
</dbReference>
<dbReference type="SUPFAM" id="SSF56214">
    <property type="entry name" value="4'-phosphopantetheinyl transferase"/>
    <property type="match status" value="2"/>
</dbReference>
<sequence length="378" mass="41675">MAEPPPTLEPPWPPSPSQLCWSVDLTGWRPGTREWYWLLRLLPPHEQLAIHAAGAEPRAGLASRLLQRRAVARLLSPPPAPPLPYDAVAIGRTRGNKPFALTPRRPASCANLTFNVSHTPAAVLLAADPVLLVGLHLSPPFRQTFAQLREAYDGTLSPREWERLEALPAAARVAAFRVAWAAKTAYVKARGDGMAFPLAEVEVVVGRRGGKAAVAPAGGGVSLARWEGGEMKALPLWRVDVMETGEAEEGEWPLLAVARGPVSDAVDSVGDFVKTFTRPRIPHGEIRARLLTELPPFEELSIADLVPPHMREEYLQITAILDRPFNPPVTRPLRNSSRRPEPQLLAGEGTEFDIPSWIHPKNAGVEEEERRYFCWQIM</sequence>
<dbReference type="GO" id="GO:0005829">
    <property type="term" value="C:cytosol"/>
    <property type="evidence" value="ECO:0007669"/>
    <property type="project" value="TreeGrafter"/>
</dbReference>
<organism evidence="5 6">
    <name type="scientific">Prymnesium parvum</name>
    <name type="common">Toxic golden alga</name>
    <dbReference type="NCBI Taxonomy" id="97485"/>
    <lineage>
        <taxon>Eukaryota</taxon>
        <taxon>Haptista</taxon>
        <taxon>Haptophyta</taxon>
        <taxon>Prymnesiophyceae</taxon>
        <taxon>Prymnesiales</taxon>
        <taxon>Prymnesiaceae</taxon>
        <taxon>Prymnesium</taxon>
    </lineage>
</organism>
<dbReference type="Proteomes" id="UP001515480">
    <property type="component" value="Unassembled WGS sequence"/>
</dbReference>
<gene>
    <name evidence="5" type="ORF">AB1Y20_014429</name>
</gene>
<comment type="caution">
    <text evidence="5">The sequence shown here is derived from an EMBL/GenBank/DDBJ whole genome shotgun (WGS) entry which is preliminary data.</text>
</comment>
<protein>
    <recommendedName>
        <fullName evidence="1">holo-[acyl-carrier-protein] synthase</fullName>
        <ecNumber evidence="1">2.7.8.7</ecNumber>
    </recommendedName>
</protein>
<evidence type="ECO:0000256" key="2">
    <source>
        <dbReference type="ARBA" id="ARBA00022679"/>
    </source>
</evidence>
<dbReference type="EMBL" id="JBGBPQ010000028">
    <property type="protein sequence ID" value="KAL1496843.1"/>
    <property type="molecule type" value="Genomic_DNA"/>
</dbReference>
<dbReference type="InterPro" id="IPR050559">
    <property type="entry name" value="P-Pant_transferase_sf"/>
</dbReference>
<keyword evidence="6" id="KW-1185">Reference proteome</keyword>
<dbReference type="InterPro" id="IPR055066">
    <property type="entry name" value="AASDHPPT_N"/>
</dbReference>
<dbReference type="GO" id="GO:0019878">
    <property type="term" value="P:lysine biosynthetic process via aminoadipic acid"/>
    <property type="evidence" value="ECO:0007669"/>
    <property type="project" value="TreeGrafter"/>
</dbReference>
<evidence type="ECO:0000259" key="4">
    <source>
        <dbReference type="Pfam" id="PF22624"/>
    </source>
</evidence>
<dbReference type="GO" id="GO:0008897">
    <property type="term" value="F:holo-[acyl-carrier-protein] synthase activity"/>
    <property type="evidence" value="ECO:0007669"/>
    <property type="project" value="UniProtKB-EC"/>
</dbReference>
<dbReference type="Gene3D" id="3.90.470.20">
    <property type="entry name" value="4'-phosphopantetheinyl transferase domain"/>
    <property type="match status" value="2"/>
</dbReference>
<dbReference type="Pfam" id="PF01648">
    <property type="entry name" value="ACPS"/>
    <property type="match status" value="1"/>
</dbReference>
<dbReference type="InterPro" id="IPR037143">
    <property type="entry name" value="4-PPantetheinyl_Trfase_dom_sf"/>
</dbReference>
<name>A0AB34IFU3_PRYPA</name>
<dbReference type="AlphaFoldDB" id="A0AB34IFU3"/>
<proteinExistence type="predicted"/>
<evidence type="ECO:0000313" key="5">
    <source>
        <dbReference type="EMBL" id="KAL1496843.1"/>
    </source>
</evidence>
<feature type="domain" description="4'-phosphopantetheinyl transferase N-terminal" evidence="4">
    <location>
        <begin position="27"/>
        <end position="129"/>
    </location>
</feature>
<feature type="domain" description="4'-phosphopantetheinyl transferase" evidence="3">
    <location>
        <begin position="151"/>
        <end position="210"/>
    </location>
</feature>
<keyword evidence="2" id="KW-0808">Transferase</keyword>
<evidence type="ECO:0000256" key="1">
    <source>
        <dbReference type="ARBA" id="ARBA00013172"/>
    </source>
</evidence>
<dbReference type="Pfam" id="PF22624">
    <property type="entry name" value="AASDHPPT_N"/>
    <property type="match status" value="1"/>
</dbReference>
<evidence type="ECO:0000313" key="6">
    <source>
        <dbReference type="Proteomes" id="UP001515480"/>
    </source>
</evidence>
<dbReference type="InterPro" id="IPR008278">
    <property type="entry name" value="4-PPantetheinyl_Trfase_dom"/>
</dbReference>
<dbReference type="GO" id="GO:0000287">
    <property type="term" value="F:magnesium ion binding"/>
    <property type="evidence" value="ECO:0007669"/>
    <property type="project" value="InterPro"/>
</dbReference>